<accession>A0A3P7KBH9</accession>
<protein>
    <submittedName>
        <fullName evidence="1">Uncharacterized protein</fullName>
    </submittedName>
</protein>
<organism evidence="1 2">
    <name type="scientific">Strongylus vulgaris</name>
    <name type="common">Blood worm</name>
    <dbReference type="NCBI Taxonomy" id="40348"/>
    <lineage>
        <taxon>Eukaryota</taxon>
        <taxon>Metazoa</taxon>
        <taxon>Ecdysozoa</taxon>
        <taxon>Nematoda</taxon>
        <taxon>Chromadorea</taxon>
        <taxon>Rhabditida</taxon>
        <taxon>Rhabditina</taxon>
        <taxon>Rhabditomorpha</taxon>
        <taxon>Strongyloidea</taxon>
        <taxon>Strongylidae</taxon>
        <taxon>Strongylus</taxon>
    </lineage>
</organism>
<dbReference type="AlphaFoldDB" id="A0A3P7KBH9"/>
<dbReference type="Proteomes" id="UP000270094">
    <property type="component" value="Unassembled WGS sequence"/>
</dbReference>
<sequence length="75" mass="8619">MPRMSCAHKMSANKRLERVDSLMAFLKTATYQHMSARLHDIWAAPQSTITEARLLLTLGMIDRYAFIPTVLLQQK</sequence>
<dbReference type="EMBL" id="UYYB01143324">
    <property type="protein sequence ID" value="VDM85647.1"/>
    <property type="molecule type" value="Genomic_DNA"/>
</dbReference>
<evidence type="ECO:0000313" key="1">
    <source>
        <dbReference type="EMBL" id="VDM85647.1"/>
    </source>
</evidence>
<reference evidence="1 2" key="1">
    <citation type="submission" date="2018-11" db="EMBL/GenBank/DDBJ databases">
        <authorList>
            <consortium name="Pathogen Informatics"/>
        </authorList>
    </citation>
    <scope>NUCLEOTIDE SEQUENCE [LARGE SCALE GENOMIC DNA]</scope>
</reference>
<name>A0A3P7KBH9_STRVU</name>
<keyword evidence="2" id="KW-1185">Reference proteome</keyword>
<dbReference type="OrthoDB" id="10021675at2759"/>
<evidence type="ECO:0000313" key="2">
    <source>
        <dbReference type="Proteomes" id="UP000270094"/>
    </source>
</evidence>
<gene>
    <name evidence="1" type="ORF">SVUK_LOCUS20645</name>
</gene>
<proteinExistence type="predicted"/>